<protein>
    <submittedName>
        <fullName evidence="1">Uncharacterized protein</fullName>
    </submittedName>
</protein>
<reference evidence="1" key="1">
    <citation type="submission" date="2022-07" db="EMBL/GenBank/DDBJ databases">
        <title>Genome Sequence of Lecanicillium saksenae.</title>
        <authorList>
            <person name="Buettner E."/>
        </authorList>
    </citation>
    <scope>NUCLEOTIDE SEQUENCE</scope>
    <source>
        <strain evidence="1">VT-O1</strain>
    </source>
</reference>
<sequence>MKSFYVLVAVMASFAMAMPAESENLQVSNVATKVAPALLDRVPYVQYVLKSSEITISNLIQTAMLHREYLINLQVQRAKLILDRTVA</sequence>
<gene>
    <name evidence="1" type="ORF">NLG97_g2797</name>
</gene>
<proteinExistence type="predicted"/>
<comment type="caution">
    <text evidence="1">The sequence shown here is derived from an EMBL/GenBank/DDBJ whole genome shotgun (WGS) entry which is preliminary data.</text>
</comment>
<name>A0ACC1R1C7_9HYPO</name>
<accession>A0ACC1R1C7</accession>
<dbReference type="EMBL" id="JANAKD010000207">
    <property type="protein sequence ID" value="KAJ3496250.1"/>
    <property type="molecule type" value="Genomic_DNA"/>
</dbReference>
<organism evidence="1 2">
    <name type="scientific">Lecanicillium saksenae</name>
    <dbReference type="NCBI Taxonomy" id="468837"/>
    <lineage>
        <taxon>Eukaryota</taxon>
        <taxon>Fungi</taxon>
        <taxon>Dikarya</taxon>
        <taxon>Ascomycota</taxon>
        <taxon>Pezizomycotina</taxon>
        <taxon>Sordariomycetes</taxon>
        <taxon>Hypocreomycetidae</taxon>
        <taxon>Hypocreales</taxon>
        <taxon>Cordycipitaceae</taxon>
        <taxon>Lecanicillium</taxon>
    </lineage>
</organism>
<evidence type="ECO:0000313" key="2">
    <source>
        <dbReference type="Proteomes" id="UP001148737"/>
    </source>
</evidence>
<evidence type="ECO:0000313" key="1">
    <source>
        <dbReference type="EMBL" id="KAJ3496250.1"/>
    </source>
</evidence>
<dbReference type="Proteomes" id="UP001148737">
    <property type="component" value="Unassembled WGS sequence"/>
</dbReference>
<keyword evidence="2" id="KW-1185">Reference proteome</keyword>